<comment type="caution">
    <text evidence="2">The sequence shown here is derived from an EMBL/GenBank/DDBJ whole genome shotgun (WGS) entry which is preliminary data.</text>
</comment>
<gene>
    <name evidence="2" type="ORF">BON30_47535</name>
</gene>
<dbReference type="STRING" id="83449.BON30_47535"/>
<evidence type="ECO:0000313" key="2">
    <source>
        <dbReference type="EMBL" id="OJH33697.1"/>
    </source>
</evidence>
<proteinExistence type="predicted"/>
<evidence type="ECO:0000313" key="3">
    <source>
        <dbReference type="Proteomes" id="UP000182229"/>
    </source>
</evidence>
<dbReference type="InterPro" id="IPR010093">
    <property type="entry name" value="SinI_DNA-bd"/>
</dbReference>
<evidence type="ECO:0000259" key="1">
    <source>
        <dbReference type="Pfam" id="PF12728"/>
    </source>
</evidence>
<keyword evidence="2" id="KW-0238">DNA-binding</keyword>
<accession>A0A1L9AUK5</accession>
<name>A0A1L9AUK5_9BACT</name>
<dbReference type="GO" id="GO:0003677">
    <property type="term" value="F:DNA binding"/>
    <property type="evidence" value="ECO:0007669"/>
    <property type="project" value="UniProtKB-KW"/>
</dbReference>
<sequence>MSTPPVAADAAPAFLTVEEAAEILRVNRKTLYEAIRLEQVPGVARIGKTLRIRRAALLEWTAGKGRDSALGSRK</sequence>
<dbReference type="NCBIfam" id="TIGR01764">
    <property type="entry name" value="excise"/>
    <property type="match status" value="1"/>
</dbReference>
<keyword evidence="3" id="KW-1185">Reference proteome</keyword>
<organism evidence="2 3">
    <name type="scientific">Cystobacter ferrugineus</name>
    <dbReference type="NCBI Taxonomy" id="83449"/>
    <lineage>
        <taxon>Bacteria</taxon>
        <taxon>Pseudomonadati</taxon>
        <taxon>Myxococcota</taxon>
        <taxon>Myxococcia</taxon>
        <taxon>Myxococcales</taxon>
        <taxon>Cystobacterineae</taxon>
        <taxon>Archangiaceae</taxon>
        <taxon>Cystobacter</taxon>
    </lineage>
</organism>
<dbReference type="EMBL" id="MPIN01000030">
    <property type="protein sequence ID" value="OJH33697.1"/>
    <property type="molecule type" value="Genomic_DNA"/>
</dbReference>
<reference evidence="3" key="1">
    <citation type="submission" date="2016-11" db="EMBL/GenBank/DDBJ databases">
        <authorList>
            <person name="Shukria A."/>
            <person name="Stevens D.C."/>
        </authorList>
    </citation>
    <scope>NUCLEOTIDE SEQUENCE [LARGE SCALE GENOMIC DNA]</scope>
    <source>
        <strain evidence="3">Cbfe23</strain>
    </source>
</reference>
<reference evidence="2 3" key="2">
    <citation type="submission" date="2016-12" db="EMBL/GenBank/DDBJ databases">
        <title>Draft Genome Sequence of Cystobacter ferrugineus Strain Cbfe23.</title>
        <authorList>
            <person name="Akbar S."/>
            <person name="Dowd S.E."/>
            <person name="Stevens D.C."/>
        </authorList>
    </citation>
    <scope>NUCLEOTIDE SEQUENCE [LARGE SCALE GENOMIC DNA]</scope>
    <source>
        <strain evidence="2 3">Cbfe23</strain>
    </source>
</reference>
<protein>
    <submittedName>
        <fullName evidence="2">DNA-binding protein</fullName>
    </submittedName>
</protein>
<dbReference type="InterPro" id="IPR041657">
    <property type="entry name" value="HTH_17"/>
</dbReference>
<dbReference type="Pfam" id="PF12728">
    <property type="entry name" value="HTH_17"/>
    <property type="match status" value="1"/>
</dbReference>
<dbReference type="Proteomes" id="UP000182229">
    <property type="component" value="Unassembled WGS sequence"/>
</dbReference>
<dbReference type="OrthoDB" id="5383182at2"/>
<feature type="domain" description="Helix-turn-helix" evidence="1">
    <location>
        <begin position="14"/>
        <end position="62"/>
    </location>
</feature>
<dbReference type="AlphaFoldDB" id="A0A1L9AUK5"/>
<dbReference type="RefSeq" id="WP_071905296.1">
    <property type="nucleotide sequence ID" value="NZ_MPIN01000030.1"/>
</dbReference>